<keyword evidence="2" id="KW-1185">Reference proteome</keyword>
<gene>
    <name evidence="1" type="ORF">CMC5_020980</name>
</gene>
<dbReference type="KEGG" id="ccro:CMC5_020980"/>
<dbReference type="AlphaFoldDB" id="A0A0K1EB92"/>
<dbReference type="RefSeq" id="WP_156338429.1">
    <property type="nucleotide sequence ID" value="NZ_CP012159.1"/>
</dbReference>
<evidence type="ECO:0000313" key="1">
    <source>
        <dbReference type="EMBL" id="AKT37957.1"/>
    </source>
</evidence>
<evidence type="ECO:0000313" key="2">
    <source>
        <dbReference type="Proteomes" id="UP000067626"/>
    </source>
</evidence>
<dbReference type="Pfam" id="PF11964">
    <property type="entry name" value="SpoIIAA-like"/>
    <property type="match status" value="1"/>
</dbReference>
<name>A0A0K1EB92_CHOCO</name>
<dbReference type="STRING" id="52.CMC5_020980"/>
<evidence type="ECO:0008006" key="3">
    <source>
        <dbReference type="Google" id="ProtNLM"/>
    </source>
</evidence>
<dbReference type="InterPro" id="IPR021866">
    <property type="entry name" value="SpoIIAA-like"/>
</dbReference>
<protein>
    <recommendedName>
        <fullName evidence="3">STAS/SEC14 domain-containing protein</fullName>
    </recommendedName>
</protein>
<proteinExistence type="predicted"/>
<accession>A0A0K1EB92</accession>
<reference evidence="1 2" key="1">
    <citation type="submission" date="2015-07" db="EMBL/GenBank/DDBJ databases">
        <title>Genome analysis of myxobacterium Chondromyces crocatus Cm c5 reveals a high potential for natural compound synthesis and the genetic basis for the loss of fruiting body formation.</title>
        <authorList>
            <person name="Zaburannyi N."/>
            <person name="Bunk B."/>
            <person name="Maier J."/>
            <person name="Overmann J."/>
            <person name="Mueller R."/>
        </authorList>
    </citation>
    <scope>NUCLEOTIDE SEQUENCE [LARGE SCALE GENOMIC DNA]</scope>
    <source>
        <strain evidence="1 2">Cm c5</strain>
    </source>
</reference>
<dbReference type="Proteomes" id="UP000067626">
    <property type="component" value="Chromosome"/>
</dbReference>
<organism evidence="1 2">
    <name type="scientific">Chondromyces crocatus</name>
    <dbReference type="NCBI Taxonomy" id="52"/>
    <lineage>
        <taxon>Bacteria</taxon>
        <taxon>Pseudomonadati</taxon>
        <taxon>Myxococcota</taxon>
        <taxon>Polyangia</taxon>
        <taxon>Polyangiales</taxon>
        <taxon>Polyangiaceae</taxon>
        <taxon>Chondromyces</taxon>
    </lineage>
</organism>
<dbReference type="OrthoDB" id="5520840at2"/>
<dbReference type="EMBL" id="CP012159">
    <property type="protein sequence ID" value="AKT37957.1"/>
    <property type="molecule type" value="Genomic_DNA"/>
</dbReference>
<sequence length="144" mass="15975">MSDPSYGRHTLTFHEPGVVDMVVRGDLSGDEMRQFLETVARFSRGRPHLLGIADLGEGGSVSIEARKIAADFTPRIPFRVLAYYRASFQMRLTTKLTLVASQLMSLGGGAPTGCEIRFFTTESEARAWIDERLRVLYPAFVSSS</sequence>